<keyword evidence="2" id="KW-1185">Reference proteome</keyword>
<evidence type="ECO:0000313" key="1">
    <source>
        <dbReference type="EMBL" id="KAH3848790.1"/>
    </source>
</evidence>
<reference evidence="1" key="1">
    <citation type="journal article" date="2019" name="bioRxiv">
        <title>The Genome of the Zebra Mussel, Dreissena polymorpha: A Resource for Invasive Species Research.</title>
        <authorList>
            <person name="McCartney M.A."/>
            <person name="Auch B."/>
            <person name="Kono T."/>
            <person name="Mallez S."/>
            <person name="Zhang Y."/>
            <person name="Obille A."/>
            <person name="Becker A."/>
            <person name="Abrahante J.E."/>
            <person name="Garbe J."/>
            <person name="Badalamenti J.P."/>
            <person name="Herman A."/>
            <person name="Mangelson H."/>
            <person name="Liachko I."/>
            <person name="Sullivan S."/>
            <person name="Sone E.D."/>
            <person name="Koren S."/>
            <person name="Silverstein K.A.T."/>
            <person name="Beckman K.B."/>
            <person name="Gohl D.M."/>
        </authorList>
    </citation>
    <scope>NUCLEOTIDE SEQUENCE</scope>
    <source>
        <strain evidence="1">Duluth1</strain>
        <tissue evidence="1">Whole animal</tissue>
    </source>
</reference>
<comment type="caution">
    <text evidence="1">The sequence shown here is derived from an EMBL/GenBank/DDBJ whole genome shotgun (WGS) entry which is preliminary data.</text>
</comment>
<organism evidence="1 2">
    <name type="scientific">Dreissena polymorpha</name>
    <name type="common">Zebra mussel</name>
    <name type="synonym">Mytilus polymorpha</name>
    <dbReference type="NCBI Taxonomy" id="45954"/>
    <lineage>
        <taxon>Eukaryota</taxon>
        <taxon>Metazoa</taxon>
        <taxon>Spiralia</taxon>
        <taxon>Lophotrochozoa</taxon>
        <taxon>Mollusca</taxon>
        <taxon>Bivalvia</taxon>
        <taxon>Autobranchia</taxon>
        <taxon>Heteroconchia</taxon>
        <taxon>Euheterodonta</taxon>
        <taxon>Imparidentia</taxon>
        <taxon>Neoheterodontei</taxon>
        <taxon>Myida</taxon>
        <taxon>Dreissenoidea</taxon>
        <taxon>Dreissenidae</taxon>
        <taxon>Dreissena</taxon>
    </lineage>
</organism>
<reference evidence="1" key="2">
    <citation type="submission" date="2020-11" db="EMBL/GenBank/DDBJ databases">
        <authorList>
            <person name="McCartney M.A."/>
            <person name="Auch B."/>
            <person name="Kono T."/>
            <person name="Mallez S."/>
            <person name="Becker A."/>
            <person name="Gohl D.M."/>
            <person name="Silverstein K.A.T."/>
            <person name="Koren S."/>
            <person name="Bechman K.B."/>
            <person name="Herman A."/>
            <person name="Abrahante J.E."/>
            <person name="Garbe J."/>
        </authorList>
    </citation>
    <scope>NUCLEOTIDE SEQUENCE</scope>
    <source>
        <strain evidence="1">Duluth1</strain>
        <tissue evidence="1">Whole animal</tissue>
    </source>
</reference>
<protein>
    <submittedName>
        <fullName evidence="1">Uncharacterized protein</fullName>
    </submittedName>
</protein>
<gene>
    <name evidence="1" type="ORF">DPMN_091171</name>
</gene>
<evidence type="ECO:0000313" key="2">
    <source>
        <dbReference type="Proteomes" id="UP000828390"/>
    </source>
</evidence>
<sequence length="76" mass="8903">MILNIHVFYSSSTVERARRGRRLHPRRTARHAGRNHVTRIKVVELVQVVIRVLRVKVVQIVTRVFLVQVVTRVQVV</sequence>
<dbReference type="Proteomes" id="UP000828390">
    <property type="component" value="Unassembled WGS sequence"/>
</dbReference>
<dbReference type="AlphaFoldDB" id="A0A9D4R0G9"/>
<dbReference type="EMBL" id="JAIWYP010000003">
    <property type="protein sequence ID" value="KAH3848790.1"/>
    <property type="molecule type" value="Genomic_DNA"/>
</dbReference>
<name>A0A9D4R0G9_DREPO</name>
<accession>A0A9D4R0G9</accession>
<proteinExistence type="predicted"/>